<dbReference type="PANTHER" id="PTHR45973:SF9">
    <property type="entry name" value="LEUCINE-RICH REPEAT-CONTAINING PROTEIN 46"/>
    <property type="match status" value="1"/>
</dbReference>
<dbReference type="SUPFAM" id="SSF52075">
    <property type="entry name" value="Outer arm dynein light chain 1"/>
    <property type="match status" value="1"/>
</dbReference>
<accession>A0AA36BX40</accession>
<evidence type="ECO:0000256" key="4">
    <source>
        <dbReference type="ARBA" id="ARBA00023069"/>
    </source>
</evidence>
<dbReference type="Pfam" id="PF12799">
    <property type="entry name" value="LRR_4"/>
    <property type="match status" value="1"/>
</dbReference>
<organism evidence="7 8">
    <name type="scientific">Octopus vulgaris</name>
    <name type="common">Common octopus</name>
    <dbReference type="NCBI Taxonomy" id="6645"/>
    <lineage>
        <taxon>Eukaryota</taxon>
        <taxon>Metazoa</taxon>
        <taxon>Spiralia</taxon>
        <taxon>Lophotrochozoa</taxon>
        <taxon>Mollusca</taxon>
        <taxon>Cephalopoda</taxon>
        <taxon>Coleoidea</taxon>
        <taxon>Octopodiformes</taxon>
        <taxon>Octopoda</taxon>
        <taxon>Incirrata</taxon>
        <taxon>Octopodidae</taxon>
        <taxon>Octopus</taxon>
    </lineage>
</organism>
<dbReference type="InterPro" id="IPR050576">
    <property type="entry name" value="Cilia_flagella_integrity"/>
</dbReference>
<evidence type="ECO:0000256" key="1">
    <source>
        <dbReference type="ARBA" id="ARBA00004138"/>
    </source>
</evidence>
<evidence type="ECO:0000313" key="8">
    <source>
        <dbReference type="Proteomes" id="UP001162480"/>
    </source>
</evidence>
<dbReference type="EMBL" id="OX597840">
    <property type="protein sequence ID" value="CAI9741838.1"/>
    <property type="molecule type" value="Genomic_DNA"/>
</dbReference>
<dbReference type="Proteomes" id="UP001162480">
    <property type="component" value="Chromosome 27"/>
</dbReference>
<feature type="compositionally biased region" description="Basic and acidic residues" evidence="6">
    <location>
        <begin position="214"/>
        <end position="230"/>
    </location>
</feature>
<feature type="compositionally biased region" description="Polar residues" evidence="6">
    <location>
        <begin position="232"/>
        <end position="254"/>
    </location>
</feature>
<name>A0AA36BX40_OCTVU</name>
<keyword evidence="8" id="KW-1185">Reference proteome</keyword>
<evidence type="ECO:0000256" key="6">
    <source>
        <dbReference type="SAM" id="MobiDB-lite"/>
    </source>
</evidence>
<evidence type="ECO:0000256" key="5">
    <source>
        <dbReference type="ARBA" id="ARBA00023273"/>
    </source>
</evidence>
<dbReference type="InterPro" id="IPR025875">
    <property type="entry name" value="Leu-rich_rpt_4"/>
</dbReference>
<dbReference type="PANTHER" id="PTHR45973">
    <property type="entry name" value="PROTEIN PHOSPHATASE 1 REGULATORY SUBUNIT SDS22-RELATED"/>
    <property type="match status" value="1"/>
</dbReference>
<keyword evidence="3" id="KW-0677">Repeat</keyword>
<evidence type="ECO:0000256" key="3">
    <source>
        <dbReference type="ARBA" id="ARBA00022737"/>
    </source>
</evidence>
<gene>
    <name evidence="7" type="ORF">OCTVUL_1B005330</name>
</gene>
<dbReference type="InterPro" id="IPR001611">
    <property type="entry name" value="Leu-rich_rpt"/>
</dbReference>
<reference evidence="7" key="1">
    <citation type="submission" date="2023-08" db="EMBL/GenBank/DDBJ databases">
        <authorList>
            <person name="Alioto T."/>
            <person name="Alioto T."/>
            <person name="Gomez Garrido J."/>
        </authorList>
    </citation>
    <scope>NUCLEOTIDE SEQUENCE</scope>
</reference>
<keyword evidence="2" id="KW-0433">Leucine-rich repeat</keyword>
<protein>
    <submittedName>
        <fullName evidence="7">Leucine-rich repeat-containing protein 46-like</fullName>
    </submittedName>
</protein>
<keyword evidence="4" id="KW-0969">Cilium</keyword>
<comment type="subcellular location">
    <subcellularLocation>
        <location evidence="1">Cell projection</location>
        <location evidence="1">Cilium</location>
    </subcellularLocation>
</comment>
<evidence type="ECO:0000313" key="7">
    <source>
        <dbReference type="EMBL" id="CAI9741838.1"/>
    </source>
</evidence>
<proteinExistence type="predicted"/>
<sequence>MNVDHSERRKKEWLPSMMLIIKRNLPREAAEWSDKDVLDAVAKISHLQLDGESIDEIDFTQFIDEEILTNLYLQNNKIKQLNHLDILCNLQLLDLSNNEIEFVENISKLHQLVFLDLSNNFISHVDIDEFPQSLMILHLSGNPCCDNPDYRGRIIQDLQNLNELDGQPVGKEEQQECGFVITRSDDSDENDDADKSTKVSNILEKYTCTNKESKDSRIDSLDQLPDKELQLHGNNETDQEAPTSQGFLNSIDTS</sequence>
<evidence type="ECO:0000256" key="2">
    <source>
        <dbReference type="ARBA" id="ARBA00022614"/>
    </source>
</evidence>
<dbReference type="AlphaFoldDB" id="A0AA36BX40"/>
<feature type="region of interest" description="Disordered" evidence="6">
    <location>
        <begin position="214"/>
        <end position="254"/>
    </location>
</feature>
<dbReference type="SMART" id="SM00365">
    <property type="entry name" value="LRR_SD22"/>
    <property type="match status" value="3"/>
</dbReference>
<dbReference type="PROSITE" id="PS51450">
    <property type="entry name" value="LRR"/>
    <property type="match status" value="2"/>
</dbReference>
<dbReference type="Gene3D" id="3.80.10.10">
    <property type="entry name" value="Ribonuclease Inhibitor"/>
    <property type="match status" value="1"/>
</dbReference>
<dbReference type="InterPro" id="IPR032675">
    <property type="entry name" value="LRR_dom_sf"/>
</dbReference>
<keyword evidence="5" id="KW-0966">Cell projection</keyword>